<organism evidence="1 2">
    <name type="scientific">Caryophanon latum</name>
    <dbReference type="NCBI Taxonomy" id="33977"/>
    <lineage>
        <taxon>Bacteria</taxon>
        <taxon>Bacillati</taxon>
        <taxon>Bacillota</taxon>
        <taxon>Bacilli</taxon>
        <taxon>Bacillales</taxon>
        <taxon>Caryophanaceae</taxon>
        <taxon>Caryophanon</taxon>
    </lineage>
</organism>
<accession>A0A1C0Z185</accession>
<reference evidence="1 2" key="1">
    <citation type="submission" date="2016-07" db="EMBL/GenBank/DDBJ databases">
        <title>Caryophanon latum genome sequencing.</title>
        <authorList>
            <person name="Verma A."/>
            <person name="Pal Y."/>
            <person name="Krishnamurthi S."/>
        </authorList>
    </citation>
    <scope>NUCLEOTIDE SEQUENCE [LARGE SCALE GENOMIC DNA]</scope>
    <source>
        <strain evidence="1 2">DSM 14151</strain>
    </source>
</reference>
<evidence type="ECO:0000313" key="2">
    <source>
        <dbReference type="Proteomes" id="UP000093482"/>
    </source>
</evidence>
<dbReference type="EMBL" id="MATO01000011">
    <property type="protein sequence ID" value="OCS93204.1"/>
    <property type="molecule type" value="Genomic_DNA"/>
</dbReference>
<evidence type="ECO:0000313" key="1">
    <source>
        <dbReference type="EMBL" id="OCS93204.1"/>
    </source>
</evidence>
<sequence length="137" mass="15576">MDQDINLFLRETLVGETVDALHFWWPALMLSTDHSTYDDITIRLEGTYILTDANGERIVRRDDFGRLEHLCALAREKIASACIVGDNDLSLQFESGITLYLFGDNGSFEGWHVEAKSDEQFRLLVAGIGKELTFFNE</sequence>
<name>A0A1C0Z185_9BACL</name>
<dbReference type="Proteomes" id="UP000093482">
    <property type="component" value="Unassembled WGS sequence"/>
</dbReference>
<keyword evidence="2" id="KW-1185">Reference proteome</keyword>
<dbReference type="RefSeq" id="WP_066461870.1">
    <property type="nucleotide sequence ID" value="NZ_MATO01000011.1"/>
</dbReference>
<gene>
    <name evidence="1" type="ORF">A6K76_05710</name>
</gene>
<comment type="caution">
    <text evidence="1">The sequence shown here is derived from an EMBL/GenBank/DDBJ whole genome shotgun (WGS) entry which is preliminary data.</text>
</comment>
<dbReference type="OrthoDB" id="2382197at2"/>
<dbReference type="AlphaFoldDB" id="A0A1C0Z185"/>
<protein>
    <submittedName>
        <fullName evidence="1">Uncharacterized protein</fullName>
    </submittedName>
</protein>
<proteinExistence type="predicted"/>